<feature type="compositionally biased region" description="Polar residues" evidence="1">
    <location>
        <begin position="405"/>
        <end position="415"/>
    </location>
</feature>
<dbReference type="RefSeq" id="WP_155352972.1">
    <property type="nucleotide sequence ID" value="NZ_BLAE01000005.1"/>
</dbReference>
<evidence type="ECO:0000256" key="1">
    <source>
        <dbReference type="SAM" id="MobiDB-lite"/>
    </source>
</evidence>
<dbReference type="Pfam" id="PF13191">
    <property type="entry name" value="AAA_16"/>
    <property type="match status" value="1"/>
</dbReference>
<dbReference type="Proteomes" id="UP000331127">
    <property type="component" value="Unassembled WGS sequence"/>
</dbReference>
<dbReference type="SMART" id="SM00028">
    <property type="entry name" value="TPR"/>
    <property type="match status" value="4"/>
</dbReference>
<dbReference type="InterPro" id="IPR019734">
    <property type="entry name" value="TPR_rpt"/>
</dbReference>
<evidence type="ECO:0000313" key="4">
    <source>
        <dbReference type="Proteomes" id="UP000331127"/>
    </source>
</evidence>
<evidence type="ECO:0000313" key="3">
    <source>
        <dbReference type="EMBL" id="GES07265.1"/>
    </source>
</evidence>
<sequence length="1425" mass="156965">MLTTGYQMPRRNDVPDWRALPHQVLLALDAWLEHEGGELTHKGWFTAGRGRDPVGLMERSSGQDQRNLIAKFYRPPIQLKVDKVKDAGKSAKTFPHLARPYGEPVALGGWWLVFQDVARGDLGTVRPLLEPVLNGDPDAAAYCKDIIGSIVQDWNSGDGVDPPQRRSVPVEHFMRAILGERMDPNGPIQRWASGANVPGSGHPETVTQPGWGRILPNPFMLLNNRAYSRLPLDSVVTGRAHGDLSGRNILLPMGPHPRPEEYILIDLDRFDPGAPLARDPMHLLVALAMDLLQRDHFDASARRDLIEVIVDPDVRTGSGIGQRFSRISAAIHEGPAGWARSSGHGKEWREQTVLALVAAALMHVGRKFFADDDREWCFHLAAAATARYQTLTTRDDAFAPRRQAVRTTTPQTSSPPGRGVDPGEPMDTARLVVLHAPDGDGFVTMLTDRLATMPIDARPQGAGVAEANEVARADIVAVVVTTDLLASQAHRQTVELAARRELPVLWLRVHPVDGQPELSEDDGCYDFRAAGRAQWEELIAHLRWIGSPSYLISLYGRRLRRLNEGFRDAEGTARERINQECELLEKRLEAQTARRTNRGHPSTTRAVPTTGRAPAPSSRENGLRCYGQPLPAPPDEPLDRLNETDQLIALLESGHGPVALIGPDGFGKTAMISRLRRRIRDDRGVLPIDGFVYLPARGPYPINAVTVLSAIAEVALDSDQVRRVHADVRSSALPWPQKVRQVLSAITEGTRVLLVLDDVQDLVDGDGRFVDRQLIDTLTMALEQAEQKLQLLMVTTQVVVEPVPNVTSLPLNHGLDEDHAWDLLCAMDHPDELLDLAPHQGVATDLTALTAGHPRVLELVVALLHGDPTLTLPRLVEQLKREGLTGPSLLPSLLERALGGLDRTEQRVLQALAVLGQPVEPTAVDAVLARYLPGQVNEPTLNELVRRRLIRRDGRRFALPRDPDGTCLLDGLDLGVPSDRTREPRPLTQRALYGLAAEHFAASAPQVLGEEDVLRRLAEVEMRLAGGEREKALEVMNLLDNSSWSSWLANLRDRVPQEDDYLDVHNLASKAAARLRQDYADGAIRDLKDAIEICRRPHHRLRQSSCDVAIQLGDAHLHDGDCVQAAAWYRYALSEVKKDWHLEIGRARAGLLRCHYEWGKFEEALNDYERAKEALGHSDEPGAARSSLGLELSLGMVYASRGDLLEARQVLRLGQHAAEERKQIRLVGAFVGQRAVICLDTGEPDKAIEIATEAVNLGARTNNVPLCREAATVLAQAHLSRGADTDSLMAAQAAADNAVRLSQSNRAGVAFAVQGIALLRLRKTAPARAAFSLAHDRAERLWRADRGNFEVADLLGLASCGLAICGERERFREAEEAFVRAREIARTQTVVLRVQRLFRQLAPTLDARTEPVLAAASGPYPDSYP</sequence>
<feature type="region of interest" description="Disordered" evidence="1">
    <location>
        <begin position="401"/>
        <end position="424"/>
    </location>
</feature>
<proteinExistence type="predicted"/>
<dbReference type="EMBL" id="BLAE01000005">
    <property type="protein sequence ID" value="GES07265.1"/>
    <property type="molecule type" value="Genomic_DNA"/>
</dbReference>
<gene>
    <name evidence="3" type="ORF">Amac_008600</name>
</gene>
<organism evidence="3 4">
    <name type="scientific">Acrocarpospora macrocephala</name>
    <dbReference type="NCBI Taxonomy" id="150177"/>
    <lineage>
        <taxon>Bacteria</taxon>
        <taxon>Bacillati</taxon>
        <taxon>Actinomycetota</taxon>
        <taxon>Actinomycetes</taxon>
        <taxon>Streptosporangiales</taxon>
        <taxon>Streptosporangiaceae</taxon>
        <taxon>Acrocarpospora</taxon>
    </lineage>
</organism>
<dbReference type="InterPro" id="IPR041664">
    <property type="entry name" value="AAA_16"/>
</dbReference>
<dbReference type="InterPro" id="IPR027417">
    <property type="entry name" value="P-loop_NTPase"/>
</dbReference>
<reference evidence="3 4" key="1">
    <citation type="submission" date="2019-10" db="EMBL/GenBank/DDBJ databases">
        <title>Whole genome shotgun sequence of Acrocarpospora macrocephala NBRC 16266.</title>
        <authorList>
            <person name="Ichikawa N."/>
            <person name="Kimura A."/>
            <person name="Kitahashi Y."/>
            <person name="Komaki H."/>
            <person name="Oguchi A."/>
        </authorList>
    </citation>
    <scope>NUCLEOTIDE SEQUENCE [LARGE SCALE GENOMIC DNA]</scope>
    <source>
        <strain evidence="3 4">NBRC 16266</strain>
    </source>
</reference>
<dbReference type="InterPro" id="IPR011990">
    <property type="entry name" value="TPR-like_helical_dom_sf"/>
</dbReference>
<dbReference type="SUPFAM" id="SSF52540">
    <property type="entry name" value="P-loop containing nucleoside triphosphate hydrolases"/>
    <property type="match status" value="1"/>
</dbReference>
<keyword evidence="4" id="KW-1185">Reference proteome</keyword>
<evidence type="ECO:0000259" key="2">
    <source>
        <dbReference type="Pfam" id="PF13191"/>
    </source>
</evidence>
<dbReference type="OrthoDB" id="3880775at2"/>
<comment type="caution">
    <text evidence="3">The sequence shown here is derived from an EMBL/GenBank/DDBJ whole genome shotgun (WGS) entry which is preliminary data.</text>
</comment>
<feature type="domain" description="Orc1-like AAA ATPase" evidence="2">
    <location>
        <begin position="640"/>
        <end position="784"/>
    </location>
</feature>
<name>A0A5M3WDV8_9ACTN</name>
<feature type="region of interest" description="Disordered" evidence="1">
    <location>
        <begin position="590"/>
        <end position="621"/>
    </location>
</feature>
<protein>
    <recommendedName>
        <fullName evidence="2">Orc1-like AAA ATPase domain-containing protein</fullName>
    </recommendedName>
</protein>
<accession>A0A5M3WDV8</accession>
<dbReference type="Gene3D" id="3.40.50.300">
    <property type="entry name" value="P-loop containing nucleotide triphosphate hydrolases"/>
    <property type="match status" value="1"/>
</dbReference>
<dbReference type="SUPFAM" id="SSF48452">
    <property type="entry name" value="TPR-like"/>
    <property type="match status" value="2"/>
</dbReference>
<dbReference type="Gene3D" id="1.25.40.10">
    <property type="entry name" value="Tetratricopeptide repeat domain"/>
    <property type="match status" value="2"/>
</dbReference>